<evidence type="ECO:0008006" key="4">
    <source>
        <dbReference type="Google" id="ProtNLM"/>
    </source>
</evidence>
<dbReference type="AlphaFoldDB" id="B0C3C7"/>
<protein>
    <recommendedName>
        <fullName evidence="4">Circadian oscillating protein COP23</fullName>
    </recommendedName>
</protein>
<organism evidence="2 3">
    <name type="scientific">Acaryochloris marina (strain MBIC 11017)</name>
    <dbReference type="NCBI Taxonomy" id="329726"/>
    <lineage>
        <taxon>Bacteria</taxon>
        <taxon>Bacillati</taxon>
        <taxon>Cyanobacteriota</taxon>
        <taxon>Cyanophyceae</taxon>
        <taxon>Acaryochloridales</taxon>
        <taxon>Acaryochloridaceae</taxon>
        <taxon>Acaryochloris</taxon>
    </lineage>
</organism>
<evidence type="ECO:0000313" key="3">
    <source>
        <dbReference type="Proteomes" id="UP000000268"/>
    </source>
</evidence>
<evidence type="ECO:0000256" key="1">
    <source>
        <dbReference type="SAM" id="MobiDB-lite"/>
    </source>
</evidence>
<feature type="compositionally biased region" description="Acidic residues" evidence="1">
    <location>
        <begin position="39"/>
        <end position="48"/>
    </location>
</feature>
<feature type="region of interest" description="Disordered" evidence="1">
    <location>
        <begin position="36"/>
        <end position="68"/>
    </location>
</feature>
<gene>
    <name evidence="2" type="ordered locus">AM1_3636</name>
</gene>
<dbReference type="eggNOG" id="ENOG502ZTMU">
    <property type="taxonomic scope" value="Bacteria"/>
</dbReference>
<feature type="compositionally biased region" description="Basic and acidic residues" evidence="1">
    <location>
        <begin position="50"/>
        <end position="67"/>
    </location>
</feature>
<reference evidence="2 3" key="1">
    <citation type="journal article" date="2008" name="Proc. Natl. Acad. Sci. U.S.A.">
        <title>Niche adaptation and genome expansion in the chlorophyll d-producing cyanobacterium Acaryochloris marina.</title>
        <authorList>
            <person name="Swingley W.D."/>
            <person name="Chen M."/>
            <person name="Cheung P.C."/>
            <person name="Conrad A.L."/>
            <person name="Dejesa L.C."/>
            <person name="Hao J."/>
            <person name="Honchak B.M."/>
            <person name="Karbach L.E."/>
            <person name="Kurdoglu A."/>
            <person name="Lahiri S."/>
            <person name="Mastrian S.D."/>
            <person name="Miyashita H."/>
            <person name="Page L."/>
            <person name="Ramakrishna P."/>
            <person name="Satoh S."/>
            <person name="Sattley W.M."/>
            <person name="Shimada Y."/>
            <person name="Taylor H.L."/>
            <person name="Tomo T."/>
            <person name="Tsuchiya T."/>
            <person name="Wang Z.T."/>
            <person name="Raymond J."/>
            <person name="Mimuro M."/>
            <person name="Blankenship R.E."/>
            <person name="Touchman J.W."/>
        </authorList>
    </citation>
    <scope>NUCLEOTIDE SEQUENCE [LARGE SCALE GENOMIC DNA]</scope>
    <source>
        <strain evidence="3">MBIC 11017</strain>
    </source>
</reference>
<proteinExistence type="predicted"/>
<dbReference type="EMBL" id="CP000828">
    <property type="protein sequence ID" value="ABW28626.1"/>
    <property type="molecule type" value="Genomic_DNA"/>
</dbReference>
<dbReference type="InterPro" id="IPR025478">
    <property type="entry name" value="COP23"/>
</dbReference>
<dbReference type="RefSeq" id="WP_012164016.1">
    <property type="nucleotide sequence ID" value="NC_009925.1"/>
</dbReference>
<feature type="compositionally biased region" description="Polar residues" evidence="1">
    <location>
        <begin position="254"/>
        <end position="265"/>
    </location>
</feature>
<dbReference type="HOGENOM" id="CLU_074804_0_0_3"/>
<accession>B0C3C7</accession>
<dbReference type="Pfam" id="PF14218">
    <property type="entry name" value="COP23"/>
    <property type="match status" value="1"/>
</dbReference>
<dbReference type="Proteomes" id="UP000000268">
    <property type="component" value="Chromosome"/>
</dbReference>
<name>B0C3C7_ACAM1</name>
<feature type="region of interest" description="Disordered" evidence="1">
    <location>
        <begin position="218"/>
        <end position="275"/>
    </location>
</feature>
<keyword evidence="3" id="KW-1185">Reference proteome</keyword>
<dbReference type="STRING" id="329726.AM1_3636"/>
<evidence type="ECO:0000313" key="2">
    <source>
        <dbReference type="EMBL" id="ABW28626.1"/>
    </source>
</evidence>
<dbReference type="OrthoDB" id="515781at2"/>
<dbReference type="KEGG" id="amr:AM1_3636"/>
<sequence length="275" mass="29761">MATLRVDQRAIRIAAHSSLGIAIAILSTGFNPSLAQDSSVDDIPEVDPDTSGRVDPDNPDADIRTDTPDITSSTRFFCQYTSGDYTVMYNPKSRPNEAFAWAVPAEMGGGWTPELRCQEIARRLEEYRPDGLLELQTGTENGYNTVCATSEADPSCRIVFTVPPGQDATSTRNAVFDNLTVANSGQTTQGVNTFVGNGGNDSLGQIVNIGRSLFGKRNRSQNGTQFTAGMNLRPHLDPADGGTGKAFRKGVPITKQQNRTRNSSKGLKLQPDQFR</sequence>